<accession>E0XRY5</accession>
<proteinExistence type="predicted"/>
<dbReference type="AlphaFoldDB" id="E0XRY5"/>
<dbReference type="EMBL" id="GU474855">
    <property type="protein sequence ID" value="ADI17176.1"/>
    <property type="molecule type" value="Genomic_DNA"/>
</dbReference>
<organism evidence="1">
    <name type="scientific">uncultured gamma proteobacterium HF0070_08D07</name>
    <dbReference type="NCBI Taxonomy" id="710983"/>
    <lineage>
        <taxon>Bacteria</taxon>
        <taxon>Pseudomonadati</taxon>
        <taxon>Pseudomonadota</taxon>
        <taxon>Gammaproteobacteria</taxon>
        <taxon>environmental samples</taxon>
    </lineage>
</organism>
<sequence>MPPTFNLSHDQTLQFNRFELFRHRRIQALIFCSNESRVPTRMVCLTVPRLSALNSICFLLF</sequence>
<protein>
    <submittedName>
        <fullName evidence="1">Uncharacterized protein</fullName>
    </submittedName>
</protein>
<reference evidence="1" key="1">
    <citation type="journal article" date="2011" name="Environ. Microbiol.">
        <title>Time-series analyses of Monterey Bay coastal microbial picoplankton using a 'genome proxy' microarray.</title>
        <authorList>
            <person name="Rich V.I."/>
            <person name="Pham V.D."/>
            <person name="Eppley J."/>
            <person name="Shi Y."/>
            <person name="DeLong E.F."/>
        </authorList>
    </citation>
    <scope>NUCLEOTIDE SEQUENCE</scope>
</reference>
<evidence type="ECO:0000313" key="1">
    <source>
        <dbReference type="EMBL" id="ADI17176.1"/>
    </source>
</evidence>
<name>E0XRY5_9GAMM</name>